<feature type="region of interest" description="Disordered" evidence="1">
    <location>
        <begin position="136"/>
        <end position="176"/>
    </location>
</feature>
<sequence length="267" mass="31483">MCLVILPLCPDCYGRYLFPSDPVHTAFCNRQIALQTLTRIYRNEIGKGPLKPRHFLPCADFKEVSINYIMHPMRFDMKTGLPLMYPHNCLKKHGEAKAIDERKELTWDVSDVKRKFRQERVKALKDAWKQDIEMDEDYSGDDEEFKKRAAEEEEDEDEDDDEDDKDPPDSKPWTEEEDRQLFLACMEEMPFRGMEYVTKEMAPRTMSECERRMAKLDWLELHYTVWPETRPKDTHADIKKAAKTDTMEEDTVMEHAEDANTTKAEDA</sequence>
<dbReference type="Proteomes" id="UP001174936">
    <property type="component" value="Unassembled WGS sequence"/>
</dbReference>
<keyword evidence="3" id="KW-1185">Reference proteome</keyword>
<dbReference type="CDD" id="cd00167">
    <property type="entry name" value="SANT"/>
    <property type="match status" value="1"/>
</dbReference>
<dbReference type="EMBL" id="JAULSV010000005">
    <property type="protein sequence ID" value="KAK0644395.1"/>
    <property type="molecule type" value="Genomic_DNA"/>
</dbReference>
<dbReference type="AlphaFoldDB" id="A0AA39Y2U8"/>
<gene>
    <name evidence="2" type="ORF">B0T16DRAFT_460457</name>
</gene>
<evidence type="ECO:0000313" key="2">
    <source>
        <dbReference type="EMBL" id="KAK0644395.1"/>
    </source>
</evidence>
<accession>A0AA39Y2U8</accession>
<proteinExistence type="predicted"/>
<organism evidence="2 3">
    <name type="scientific">Cercophora newfieldiana</name>
    <dbReference type="NCBI Taxonomy" id="92897"/>
    <lineage>
        <taxon>Eukaryota</taxon>
        <taxon>Fungi</taxon>
        <taxon>Dikarya</taxon>
        <taxon>Ascomycota</taxon>
        <taxon>Pezizomycotina</taxon>
        <taxon>Sordariomycetes</taxon>
        <taxon>Sordariomycetidae</taxon>
        <taxon>Sordariales</taxon>
        <taxon>Lasiosphaeriaceae</taxon>
        <taxon>Cercophora</taxon>
    </lineage>
</organism>
<protein>
    <submittedName>
        <fullName evidence="2">Uncharacterized protein</fullName>
    </submittedName>
</protein>
<feature type="region of interest" description="Disordered" evidence="1">
    <location>
        <begin position="232"/>
        <end position="267"/>
    </location>
</feature>
<feature type="compositionally biased region" description="Acidic residues" evidence="1">
    <location>
        <begin position="151"/>
        <end position="166"/>
    </location>
</feature>
<dbReference type="InterPro" id="IPR001005">
    <property type="entry name" value="SANT/Myb"/>
</dbReference>
<name>A0AA39Y2U8_9PEZI</name>
<comment type="caution">
    <text evidence="2">The sequence shown here is derived from an EMBL/GenBank/DDBJ whole genome shotgun (WGS) entry which is preliminary data.</text>
</comment>
<reference evidence="2" key="1">
    <citation type="submission" date="2023-06" db="EMBL/GenBank/DDBJ databases">
        <title>Genome-scale phylogeny and comparative genomics of the fungal order Sordariales.</title>
        <authorList>
            <consortium name="Lawrence Berkeley National Laboratory"/>
            <person name="Hensen N."/>
            <person name="Bonometti L."/>
            <person name="Westerberg I."/>
            <person name="Brannstrom I.O."/>
            <person name="Guillou S."/>
            <person name="Cros-Aarteil S."/>
            <person name="Calhoun S."/>
            <person name="Haridas S."/>
            <person name="Kuo A."/>
            <person name="Mondo S."/>
            <person name="Pangilinan J."/>
            <person name="Riley R."/>
            <person name="Labutti K."/>
            <person name="Andreopoulos B."/>
            <person name="Lipzen A."/>
            <person name="Chen C."/>
            <person name="Yanf M."/>
            <person name="Daum C."/>
            <person name="Ng V."/>
            <person name="Clum A."/>
            <person name="Steindorff A."/>
            <person name="Ohm R."/>
            <person name="Martin F."/>
            <person name="Silar P."/>
            <person name="Natvig D."/>
            <person name="Lalanne C."/>
            <person name="Gautier V."/>
            <person name="Ament-Velasquez S.L."/>
            <person name="Kruys A."/>
            <person name="Hutchinson M.I."/>
            <person name="Powell A.J."/>
            <person name="Barry K."/>
            <person name="Miller A.N."/>
            <person name="Grigoriev I.V."/>
            <person name="Debuchy R."/>
            <person name="Gladieux P."/>
            <person name="Thoren M.H."/>
            <person name="Johannesson H."/>
        </authorList>
    </citation>
    <scope>NUCLEOTIDE SEQUENCE</scope>
    <source>
        <strain evidence="2">SMH2532-1</strain>
    </source>
</reference>
<evidence type="ECO:0000256" key="1">
    <source>
        <dbReference type="SAM" id="MobiDB-lite"/>
    </source>
</evidence>
<evidence type="ECO:0000313" key="3">
    <source>
        <dbReference type="Proteomes" id="UP001174936"/>
    </source>
</evidence>